<evidence type="ECO:0000313" key="5">
    <source>
        <dbReference type="Proteomes" id="UP000298073"/>
    </source>
</evidence>
<dbReference type="Proteomes" id="UP000298073">
    <property type="component" value="Unassembled WGS sequence"/>
</dbReference>
<dbReference type="AlphaFoldDB" id="A0A7J0A301"/>
<organism evidence="3 6">
    <name type="scientific">Bacteroides acidifaciens</name>
    <dbReference type="NCBI Taxonomy" id="85831"/>
    <lineage>
        <taxon>Bacteria</taxon>
        <taxon>Pseudomonadati</taxon>
        <taxon>Bacteroidota</taxon>
        <taxon>Bacteroidia</taxon>
        <taxon>Bacteroidales</taxon>
        <taxon>Bacteroidaceae</taxon>
        <taxon>Bacteroides</taxon>
    </lineage>
</organism>
<proteinExistence type="predicted"/>
<evidence type="ECO:0000256" key="1">
    <source>
        <dbReference type="SAM" id="SignalP"/>
    </source>
</evidence>
<dbReference type="EMBL" id="SPPV01000049">
    <property type="protein sequence ID" value="TFU46125.1"/>
    <property type="molecule type" value="Genomic_DNA"/>
</dbReference>
<protein>
    <recommendedName>
        <fullName evidence="2">DUF6562 domain-containing protein</fullName>
    </recommendedName>
</protein>
<name>A0A7J0A301_9BACE</name>
<gene>
    <name evidence="4" type="ORF">E4T97_17115</name>
    <name evidence="3" type="ORF">IMSAGC001_01898</name>
</gene>
<dbReference type="PROSITE" id="PS51257">
    <property type="entry name" value="PROKAR_LIPOPROTEIN"/>
    <property type="match status" value="1"/>
</dbReference>
<comment type="caution">
    <text evidence="3">The sequence shown here is derived from an EMBL/GenBank/DDBJ whole genome shotgun (WGS) entry which is preliminary data.</text>
</comment>
<dbReference type="InterPro" id="IPR046692">
    <property type="entry name" value="DUF6562"/>
</dbReference>
<evidence type="ECO:0000313" key="3">
    <source>
        <dbReference type="EMBL" id="GFH86490.1"/>
    </source>
</evidence>
<dbReference type="Proteomes" id="UP000491181">
    <property type="component" value="Unassembled WGS sequence"/>
</dbReference>
<sequence length="558" mass="60970">MKKNFIYLAITLLTGLFASCSQEETGNDSANQSKLFSISAELPAEYSNKTRAIPAVDNHYLRCILEITDTDGNRVHREEKLGTNANTDGKLSFTFAIEAEGTYNYRMWADFIDANGQQKDPVTGRYADKFFNTEDLTKISVIDPISLYNTDACDAFSSHGSFEKEQATQGSPLNITLTRPFAKLIVSDKSKDNFDKCTSVSISQEIPTCFDVSTGTVSAEMTKVTLPATAPLGTGEQSGESHDLQLFSCYIFADDDALGEIAMTFVTTDGGREIAIPANVPIKKNTRTLIRGYLVAESQNNGQIDTDFEGWNPDINGEDVEPTVPTVNPEIGDYYYSDGTYSSELKTDANNPCIGIVFATKVLDGDAASNYGSYTSIKGYAMALESAPTNTRKAFCVKEMSETIDFTGLELTKTGYENTKALLADSRYTEHADSYPVIADFIAFKEKTATPDKSSGWYIPSIGQLKEMVIRYYGFEDVTANSVFVNAVDAIDGANNFVHPTTSARYVLSSSISNKSLAPITLTNGVLDANTRVQTIFNANPKNEGVQGQIRPILTILE</sequence>
<dbReference type="EMBL" id="BLLS01000044">
    <property type="protein sequence ID" value="GFH86490.1"/>
    <property type="molecule type" value="Genomic_DNA"/>
</dbReference>
<dbReference type="Pfam" id="PF20200">
    <property type="entry name" value="DUF6562"/>
    <property type="match status" value="1"/>
</dbReference>
<dbReference type="OrthoDB" id="1048559at2"/>
<keyword evidence="1" id="KW-0732">Signal</keyword>
<evidence type="ECO:0000313" key="6">
    <source>
        <dbReference type="Proteomes" id="UP000491181"/>
    </source>
</evidence>
<feature type="chain" id="PRO_5036400190" description="DUF6562 domain-containing protein" evidence="1">
    <location>
        <begin position="24"/>
        <end position="558"/>
    </location>
</feature>
<feature type="signal peptide" evidence="1">
    <location>
        <begin position="1"/>
        <end position="23"/>
    </location>
</feature>
<dbReference type="RefSeq" id="WP_135039084.1">
    <property type="nucleotide sequence ID" value="NZ_BLLS01000044.1"/>
</dbReference>
<reference evidence="4 5" key="1">
    <citation type="submission" date="2019-03" db="EMBL/GenBank/DDBJ databases">
        <title>Diversity of the mouse oral microbiome.</title>
        <authorList>
            <person name="Joseph S."/>
            <person name="Aduse-Opoku J."/>
            <person name="Curtis M."/>
            <person name="Wade W."/>
            <person name="Hashim A."/>
        </authorList>
    </citation>
    <scope>NUCLEOTIDE SEQUENCE [LARGE SCALE GENOMIC DNA]</scope>
    <source>
        <strain evidence="4 5">P2318</strain>
    </source>
</reference>
<evidence type="ECO:0000259" key="2">
    <source>
        <dbReference type="Pfam" id="PF20200"/>
    </source>
</evidence>
<reference evidence="3 6" key="2">
    <citation type="journal article" date="2020" name="Microbiome">
        <title>Single-cell genomics of uncultured bacteria reveals dietary fiber responders in the mouse gut microbiota.</title>
        <authorList>
            <person name="Chijiiwa R."/>
            <person name="Hosokawa M."/>
            <person name="Kogawa M."/>
            <person name="Nishikawa Y."/>
            <person name="Ide K."/>
            <person name="Sakanashi C."/>
            <person name="Takahashi K."/>
            <person name="Takeyama H."/>
        </authorList>
    </citation>
    <scope>NUCLEOTIDE SEQUENCE [LARGE SCALE GENOMIC DNA]</scope>
    <source>
        <strain evidence="3">IMSAGC_001</strain>
    </source>
</reference>
<feature type="domain" description="DUF6562" evidence="2">
    <location>
        <begin position="45"/>
        <end position="310"/>
    </location>
</feature>
<evidence type="ECO:0000313" key="4">
    <source>
        <dbReference type="EMBL" id="TFU46125.1"/>
    </source>
</evidence>
<accession>A0A7J0A301</accession>